<dbReference type="EMBL" id="JARJCW010000017">
    <property type="protein sequence ID" value="KAJ7215556.1"/>
    <property type="molecule type" value="Genomic_DNA"/>
</dbReference>
<keyword evidence="1" id="KW-1133">Transmembrane helix</keyword>
<protein>
    <submittedName>
        <fullName evidence="2">Uncharacterized protein</fullName>
    </submittedName>
</protein>
<evidence type="ECO:0000313" key="3">
    <source>
        <dbReference type="Proteomes" id="UP001219525"/>
    </source>
</evidence>
<keyword evidence="3" id="KW-1185">Reference proteome</keyword>
<reference evidence="2" key="1">
    <citation type="submission" date="2023-03" db="EMBL/GenBank/DDBJ databases">
        <title>Massive genome expansion in bonnet fungi (Mycena s.s.) driven by repeated elements and novel gene families across ecological guilds.</title>
        <authorList>
            <consortium name="Lawrence Berkeley National Laboratory"/>
            <person name="Harder C.B."/>
            <person name="Miyauchi S."/>
            <person name="Viragh M."/>
            <person name="Kuo A."/>
            <person name="Thoen E."/>
            <person name="Andreopoulos B."/>
            <person name="Lu D."/>
            <person name="Skrede I."/>
            <person name="Drula E."/>
            <person name="Henrissat B."/>
            <person name="Morin E."/>
            <person name="Kohler A."/>
            <person name="Barry K."/>
            <person name="LaButti K."/>
            <person name="Morin E."/>
            <person name="Salamov A."/>
            <person name="Lipzen A."/>
            <person name="Mereny Z."/>
            <person name="Hegedus B."/>
            <person name="Baldrian P."/>
            <person name="Stursova M."/>
            <person name="Weitz H."/>
            <person name="Taylor A."/>
            <person name="Grigoriev I.V."/>
            <person name="Nagy L.G."/>
            <person name="Martin F."/>
            <person name="Kauserud H."/>
        </authorList>
    </citation>
    <scope>NUCLEOTIDE SEQUENCE</scope>
    <source>
        <strain evidence="2">9144</strain>
    </source>
</reference>
<evidence type="ECO:0000313" key="2">
    <source>
        <dbReference type="EMBL" id="KAJ7215556.1"/>
    </source>
</evidence>
<organism evidence="2 3">
    <name type="scientific">Mycena pura</name>
    <dbReference type="NCBI Taxonomy" id="153505"/>
    <lineage>
        <taxon>Eukaryota</taxon>
        <taxon>Fungi</taxon>
        <taxon>Dikarya</taxon>
        <taxon>Basidiomycota</taxon>
        <taxon>Agaricomycotina</taxon>
        <taxon>Agaricomycetes</taxon>
        <taxon>Agaricomycetidae</taxon>
        <taxon>Agaricales</taxon>
        <taxon>Marasmiineae</taxon>
        <taxon>Mycenaceae</taxon>
        <taxon>Mycena</taxon>
    </lineage>
</organism>
<evidence type="ECO:0000256" key="1">
    <source>
        <dbReference type="SAM" id="Phobius"/>
    </source>
</evidence>
<comment type="caution">
    <text evidence="2">The sequence shown here is derived from an EMBL/GenBank/DDBJ whole genome shotgun (WGS) entry which is preliminary data.</text>
</comment>
<keyword evidence="1" id="KW-0812">Transmembrane</keyword>
<proteinExistence type="predicted"/>
<name>A0AAD6VLW5_9AGAR</name>
<gene>
    <name evidence="2" type="ORF">GGX14DRAFT_443082</name>
</gene>
<dbReference type="Proteomes" id="UP001219525">
    <property type="component" value="Unassembled WGS sequence"/>
</dbReference>
<sequence>MPVSRNYLVEPPIARREISERTLLNPAPGIGEEEKAVVSSGRLGWLQLSPILSLLSLVLHVGLVALHALLVFLWQRGWAHGLLLPLEDQSLISLAITAISMIFATVYSAILVFLTQKLAARRNLRIFQPLTATHDTAAAWAGIGSAILRIWQQRQVRSSVAGVISPAVYLSAILALQTTTPALFTLAAFNSTQTIVIPTRGLPMFSDAVNASNFVDVLNAITAGTPMFSNILYLRSMETIGLQGSTLYDVLDPNNGASMAEVDANTFQMSCGYLPDATTQSFVWDTTTNGWNITIRGARYNLSPPRTGFTGFLQWDLDGTTLLASAAVFWSTLPILDSNGDMAPQVKLPYPVSGVPDGAAESVQLFRCMRTMVPRTAMVDAKSRKLVALSEISDPSPTFWAPFGDNSAPTGDILTNGQMATPEGFLDAWDYWCLASATANVVYTAPSLPTNMSNILQFPSLGVPQHVFLMLDLGLLGNNAPTSVSLDSFEMSLEHLLASMYWMLAQYQPSYGYISDDGIALSGNLTNLVEGTTSSTQVITEGRLDVVTGLVASTILLVVSLRFFKLLDLGKAKTGARLDATDFLHSIWLYRQHPELEASLEQVDAPTNTNLRRAGMVGVRLVGRARR</sequence>
<keyword evidence="1" id="KW-0472">Membrane</keyword>
<feature type="transmembrane region" description="Helical" evidence="1">
    <location>
        <begin position="51"/>
        <end position="74"/>
    </location>
</feature>
<accession>A0AAD6VLW5</accession>
<feature type="transmembrane region" description="Helical" evidence="1">
    <location>
        <begin position="158"/>
        <end position="176"/>
    </location>
</feature>
<feature type="transmembrane region" description="Helical" evidence="1">
    <location>
        <begin position="94"/>
        <end position="115"/>
    </location>
</feature>
<dbReference type="AlphaFoldDB" id="A0AAD6VLW5"/>